<organism evidence="1 2">
    <name type="scientific">Paenibacillus rhizosphaerae</name>
    <dbReference type="NCBI Taxonomy" id="297318"/>
    <lineage>
        <taxon>Bacteria</taxon>
        <taxon>Bacillati</taxon>
        <taxon>Bacillota</taxon>
        <taxon>Bacilli</taxon>
        <taxon>Bacillales</taxon>
        <taxon>Paenibacillaceae</taxon>
        <taxon>Paenibacillus</taxon>
    </lineage>
</organism>
<reference evidence="1 2" key="1">
    <citation type="submission" date="2020-08" db="EMBL/GenBank/DDBJ databases">
        <title>Genomic Encyclopedia of Type Strains, Phase III (KMG-III): the genomes of soil and plant-associated and newly described type strains.</title>
        <authorList>
            <person name="Whitman W."/>
        </authorList>
    </citation>
    <scope>NUCLEOTIDE SEQUENCE [LARGE SCALE GENOMIC DNA]</scope>
    <source>
        <strain evidence="1 2">CECT 5831</strain>
    </source>
</reference>
<evidence type="ECO:0000313" key="1">
    <source>
        <dbReference type="EMBL" id="MBB3128719.1"/>
    </source>
</evidence>
<evidence type="ECO:0000313" key="2">
    <source>
        <dbReference type="Proteomes" id="UP000517523"/>
    </source>
</evidence>
<dbReference type="AlphaFoldDB" id="A0A839TTW0"/>
<comment type="caution">
    <text evidence="1">The sequence shown here is derived from an EMBL/GenBank/DDBJ whole genome shotgun (WGS) entry which is preliminary data.</text>
</comment>
<dbReference type="EMBL" id="JACHXJ010000002">
    <property type="protein sequence ID" value="MBB3128719.1"/>
    <property type="molecule type" value="Genomic_DNA"/>
</dbReference>
<name>A0A839TTW0_9BACL</name>
<dbReference type="InterPro" id="IPR015797">
    <property type="entry name" value="NUDIX_hydrolase-like_dom_sf"/>
</dbReference>
<gene>
    <name evidence="1" type="ORF">FHS19_003373</name>
</gene>
<dbReference type="RefSeq" id="WP_312887242.1">
    <property type="nucleotide sequence ID" value="NZ_JACHXJ010000002.1"/>
</dbReference>
<proteinExistence type="predicted"/>
<protein>
    <submittedName>
        <fullName evidence="1">ADP-ribose pyrophosphatase YjhB (NUDIX family)</fullName>
    </submittedName>
</protein>
<dbReference type="Proteomes" id="UP000517523">
    <property type="component" value="Unassembled WGS sequence"/>
</dbReference>
<dbReference type="Gene3D" id="3.90.79.10">
    <property type="entry name" value="Nucleoside Triphosphate Pyrophosphohydrolase"/>
    <property type="match status" value="1"/>
</dbReference>
<accession>A0A839TTW0</accession>
<sequence length="53" mass="5913">MEEKFYRHIGVYGICMVNEKILVIRKSLGPYTGQLDLPGGRLEVSESLEQGTG</sequence>
<dbReference type="SUPFAM" id="SSF55811">
    <property type="entry name" value="Nudix"/>
    <property type="match status" value="1"/>
</dbReference>